<evidence type="ECO:0000313" key="2">
    <source>
        <dbReference type="EMBL" id="SAL99219.1"/>
    </source>
</evidence>
<evidence type="ECO:0000256" key="1">
    <source>
        <dbReference type="SAM" id="MobiDB-lite"/>
    </source>
</evidence>
<gene>
    <name evidence="2" type="primary">ABSGL_04806.1 scaffold 5911</name>
</gene>
<keyword evidence="3" id="KW-1185">Reference proteome</keyword>
<dbReference type="InParanoid" id="A0A168MUA6"/>
<accession>A0A168MUA6</accession>
<feature type="region of interest" description="Disordered" evidence="1">
    <location>
        <begin position="1"/>
        <end position="70"/>
    </location>
</feature>
<protein>
    <submittedName>
        <fullName evidence="2">Uncharacterized protein</fullName>
    </submittedName>
</protein>
<dbReference type="Proteomes" id="UP000078561">
    <property type="component" value="Unassembled WGS sequence"/>
</dbReference>
<organism evidence="2">
    <name type="scientific">Absidia glauca</name>
    <name type="common">Pin mould</name>
    <dbReference type="NCBI Taxonomy" id="4829"/>
    <lineage>
        <taxon>Eukaryota</taxon>
        <taxon>Fungi</taxon>
        <taxon>Fungi incertae sedis</taxon>
        <taxon>Mucoromycota</taxon>
        <taxon>Mucoromycotina</taxon>
        <taxon>Mucoromycetes</taxon>
        <taxon>Mucorales</taxon>
        <taxon>Cunninghamellaceae</taxon>
        <taxon>Absidia</taxon>
    </lineage>
</organism>
<dbReference type="AlphaFoldDB" id="A0A168MUA6"/>
<evidence type="ECO:0000313" key="3">
    <source>
        <dbReference type="Proteomes" id="UP000078561"/>
    </source>
</evidence>
<proteinExistence type="predicted"/>
<feature type="compositionally biased region" description="Polar residues" evidence="1">
    <location>
        <begin position="7"/>
        <end position="28"/>
    </location>
</feature>
<reference evidence="2" key="1">
    <citation type="submission" date="2016-04" db="EMBL/GenBank/DDBJ databases">
        <authorList>
            <person name="Evans L.H."/>
            <person name="Alamgir A."/>
            <person name="Owens N."/>
            <person name="Weber N.D."/>
            <person name="Virtaneva K."/>
            <person name="Barbian K."/>
            <person name="Babar A."/>
            <person name="Rosenke K."/>
        </authorList>
    </citation>
    <scope>NUCLEOTIDE SEQUENCE [LARGE SCALE GENOMIC DNA]</scope>
    <source>
        <strain evidence="2">CBS 101.48</strain>
    </source>
</reference>
<sequence>MSPPPQSVASTVSHQSDVVITGSTTSTPVVRRSGERPAHKRQRRNVASPLVPPPVQGPPAVVSAKGKRKA</sequence>
<name>A0A168MUA6_ABSGL</name>
<dbReference type="EMBL" id="LT552523">
    <property type="protein sequence ID" value="SAL99219.1"/>
    <property type="molecule type" value="Genomic_DNA"/>
</dbReference>